<dbReference type="Proteomes" id="UP000626697">
    <property type="component" value="Unassembled WGS sequence"/>
</dbReference>
<evidence type="ECO:0000313" key="7">
    <source>
        <dbReference type="EMBL" id="MBA9027834.1"/>
    </source>
</evidence>
<accession>A0ABR6CSA3</accession>
<dbReference type="PROSITE" id="PS51272">
    <property type="entry name" value="SLH"/>
    <property type="match status" value="2"/>
</dbReference>
<protein>
    <submittedName>
        <fullName evidence="7">N-acetylmuramoyl-L-alanine amidase</fullName>
        <ecNumber evidence="7">3.5.1.28</ecNumber>
    </submittedName>
</protein>
<evidence type="ECO:0000256" key="4">
    <source>
        <dbReference type="SAM" id="SignalP"/>
    </source>
</evidence>
<evidence type="ECO:0000259" key="5">
    <source>
        <dbReference type="PROSITE" id="PS51272"/>
    </source>
</evidence>
<dbReference type="SMART" id="SM00646">
    <property type="entry name" value="Ami_3"/>
    <property type="match status" value="1"/>
</dbReference>
<dbReference type="EMBL" id="JACJHX010000010">
    <property type="protein sequence ID" value="MBA9027834.1"/>
    <property type="molecule type" value="Genomic_DNA"/>
</dbReference>
<sequence length="474" mass="51095">MKKTKLLLSIVLMLGLWLPLGSANVHAATTFKDISVNHRGYNEIMYLATGSIVSGSLDGRFLPSNVVTRAQAAAMIGRALELNGEQRKTEFKDVGSGNFASGYIQSAVDKKILSGYGAGIFRPDAVVNRGEMAVMISKAFGYEFGGSLSGAANALMSRGIAQGMSNGSFGADYQLTRLDFSIFLARAINYKLRVNPSVLFQNELFVTANSLNVRSGPSAQYSNIATLVKGESVQTAYKVGNWIYIKSGSKEGFVHSSYVSTSVNTPSPTPPSQESPLASKTIVIDPGHGGKDSGAVGFGLYEKTAVLDTALKVRDLLKQTPFDVQLTRDKDVFIELPDRVAFANKLNADIFVSIHANAATSSATGTETYYYSAAATNTRTTESKKLASAIQARLVEAWNLRDRGVKNAGYIVIKQTEMPAVLAELGFITNADDNAKLKSPAWRQKAADAIYLGILDYYKGNGYDVTKLYNIVNK</sequence>
<name>A0ABR6CSA3_9BACI</name>
<dbReference type="SUPFAM" id="SSF53187">
    <property type="entry name" value="Zn-dependent exopeptidases"/>
    <property type="match status" value="1"/>
</dbReference>
<dbReference type="EC" id="3.5.1.28" evidence="7"/>
<keyword evidence="8" id="KW-1185">Reference proteome</keyword>
<feature type="signal peptide" evidence="4">
    <location>
        <begin position="1"/>
        <end position="27"/>
    </location>
</feature>
<feature type="domain" description="SLH" evidence="5">
    <location>
        <begin position="91"/>
        <end position="150"/>
    </location>
</feature>
<feature type="domain" description="SH3b" evidence="6">
    <location>
        <begin position="201"/>
        <end position="263"/>
    </location>
</feature>
<keyword evidence="3" id="KW-0961">Cell wall biogenesis/degradation</keyword>
<keyword evidence="1 4" id="KW-0732">Signal</keyword>
<reference evidence="7 8" key="1">
    <citation type="submission" date="2020-08" db="EMBL/GenBank/DDBJ databases">
        <title>Genomic Encyclopedia of Type Strains, Phase IV (KMG-IV): sequencing the most valuable type-strain genomes for metagenomic binning, comparative biology and taxonomic classification.</title>
        <authorList>
            <person name="Goeker M."/>
        </authorList>
    </citation>
    <scope>NUCLEOTIDE SEQUENCE [LARGE SCALE GENOMIC DNA]</scope>
    <source>
        <strain evidence="7 8">DSM 105481</strain>
    </source>
</reference>
<evidence type="ECO:0000313" key="8">
    <source>
        <dbReference type="Proteomes" id="UP000626697"/>
    </source>
</evidence>
<comment type="caution">
    <text evidence="7">The sequence shown here is derived from an EMBL/GenBank/DDBJ whole genome shotgun (WGS) entry which is preliminary data.</text>
</comment>
<dbReference type="InterPro" id="IPR001119">
    <property type="entry name" value="SLH_dom"/>
</dbReference>
<evidence type="ECO:0000256" key="3">
    <source>
        <dbReference type="ARBA" id="ARBA00023316"/>
    </source>
</evidence>
<dbReference type="Pfam" id="PF00395">
    <property type="entry name" value="SLH"/>
    <property type="match status" value="3"/>
</dbReference>
<dbReference type="Pfam" id="PF01520">
    <property type="entry name" value="Amidase_3"/>
    <property type="match status" value="1"/>
</dbReference>
<keyword evidence="2 7" id="KW-0378">Hydrolase</keyword>
<evidence type="ECO:0000259" key="6">
    <source>
        <dbReference type="PROSITE" id="PS51781"/>
    </source>
</evidence>
<feature type="domain" description="SLH" evidence="5">
    <location>
        <begin position="27"/>
        <end position="90"/>
    </location>
</feature>
<evidence type="ECO:0000256" key="1">
    <source>
        <dbReference type="ARBA" id="ARBA00022729"/>
    </source>
</evidence>
<dbReference type="Pfam" id="PF08239">
    <property type="entry name" value="SH3_3"/>
    <property type="match status" value="1"/>
</dbReference>
<dbReference type="SMART" id="SM00287">
    <property type="entry name" value="SH3b"/>
    <property type="match status" value="1"/>
</dbReference>
<dbReference type="Gene3D" id="3.40.630.40">
    <property type="entry name" value="Zn-dependent exopeptidases"/>
    <property type="match status" value="1"/>
</dbReference>
<gene>
    <name evidence="7" type="ORF">HNP81_003126</name>
</gene>
<dbReference type="PROSITE" id="PS51781">
    <property type="entry name" value="SH3B"/>
    <property type="match status" value="1"/>
</dbReference>
<dbReference type="InterPro" id="IPR003646">
    <property type="entry name" value="SH3-like_bac-type"/>
</dbReference>
<dbReference type="InterPro" id="IPR050695">
    <property type="entry name" value="N-acetylmuramoyl_amidase_3"/>
</dbReference>
<organism evidence="7 8">
    <name type="scientific">Peribacillus huizhouensis</name>
    <dbReference type="NCBI Taxonomy" id="1501239"/>
    <lineage>
        <taxon>Bacteria</taxon>
        <taxon>Bacillati</taxon>
        <taxon>Bacillota</taxon>
        <taxon>Bacilli</taxon>
        <taxon>Bacillales</taxon>
        <taxon>Bacillaceae</taxon>
        <taxon>Peribacillus</taxon>
    </lineage>
</organism>
<dbReference type="GO" id="GO:0008745">
    <property type="term" value="F:N-acetylmuramoyl-L-alanine amidase activity"/>
    <property type="evidence" value="ECO:0007669"/>
    <property type="project" value="UniProtKB-EC"/>
</dbReference>
<dbReference type="RefSeq" id="WP_182503172.1">
    <property type="nucleotide sequence ID" value="NZ_JACJHX010000010.1"/>
</dbReference>
<dbReference type="CDD" id="cd02696">
    <property type="entry name" value="MurNAc-LAA"/>
    <property type="match status" value="1"/>
</dbReference>
<evidence type="ECO:0000256" key="2">
    <source>
        <dbReference type="ARBA" id="ARBA00022801"/>
    </source>
</evidence>
<feature type="chain" id="PRO_5046225189" evidence="4">
    <location>
        <begin position="28"/>
        <end position="474"/>
    </location>
</feature>
<dbReference type="Gene3D" id="2.30.30.40">
    <property type="entry name" value="SH3 Domains"/>
    <property type="match status" value="1"/>
</dbReference>
<dbReference type="InterPro" id="IPR002508">
    <property type="entry name" value="MurNAc-LAA_cat"/>
</dbReference>
<proteinExistence type="predicted"/>
<dbReference type="PANTHER" id="PTHR30404:SF0">
    <property type="entry name" value="N-ACETYLMURAMOYL-L-ALANINE AMIDASE AMIC"/>
    <property type="match status" value="1"/>
</dbReference>
<dbReference type="PANTHER" id="PTHR30404">
    <property type="entry name" value="N-ACETYLMURAMOYL-L-ALANINE AMIDASE"/>
    <property type="match status" value="1"/>
</dbReference>